<reference evidence="4" key="1">
    <citation type="submission" date="2017-10" db="EMBL/GenBank/DDBJ databases">
        <authorList>
            <person name="Toshchakov S.V."/>
            <person name="Goeva M.A."/>
        </authorList>
    </citation>
    <scope>NUCLEOTIDE SEQUENCE [LARGE SCALE GENOMIC DNA]</scope>
    <source>
        <strain evidence="4">JR1/69-1-13</strain>
    </source>
</reference>
<feature type="chain" id="PRO_5015725286" description="Lipoprotein" evidence="2">
    <location>
        <begin position="21"/>
        <end position="226"/>
    </location>
</feature>
<feature type="region of interest" description="Disordered" evidence="1">
    <location>
        <begin position="194"/>
        <end position="226"/>
    </location>
</feature>
<dbReference type="AlphaFoldDB" id="A0A2U1V9L9"/>
<keyword evidence="4" id="KW-1185">Reference proteome</keyword>
<gene>
    <name evidence="3" type="ORF">CR165_01380</name>
</gene>
<evidence type="ECO:0000313" key="3">
    <source>
        <dbReference type="EMBL" id="PWC30584.1"/>
    </source>
</evidence>
<comment type="caution">
    <text evidence="3">The sequence shown here is derived from an EMBL/GenBank/DDBJ whole genome shotgun (WGS) entry which is preliminary data.</text>
</comment>
<evidence type="ECO:0000256" key="2">
    <source>
        <dbReference type="SAM" id="SignalP"/>
    </source>
</evidence>
<dbReference type="RefSeq" id="WP_109515156.1">
    <property type="nucleotide sequence ID" value="NZ_PDOA01000001.1"/>
</dbReference>
<proteinExistence type="predicted"/>
<evidence type="ECO:0000313" key="4">
    <source>
        <dbReference type="Proteomes" id="UP000245048"/>
    </source>
</evidence>
<evidence type="ECO:0008006" key="5">
    <source>
        <dbReference type="Google" id="ProtNLM"/>
    </source>
</evidence>
<sequence>MLRYLFLPALVMLLQGCAVAGTQGTLPQQRLADRLPPRIGDFARQEVAAIDGNSGNLRIRYAEQAQGAWASVFVLRPPGAPLPDGAGSEAVRRDVAEAALVISLYAAAQPGTRIERGPDFSMTAQGKAVPSLRCAEFRMGTPQIPVLKREMVCSSGVEGMLVRVRATVRHNPKDMDPAHLYLSGFSGRVTELMRGAAQPTAAESGPPARPATGTPEAPLSGPLQRL</sequence>
<dbReference type="EMBL" id="PDOA01000001">
    <property type="protein sequence ID" value="PWC30584.1"/>
    <property type="molecule type" value="Genomic_DNA"/>
</dbReference>
<dbReference type="PROSITE" id="PS51257">
    <property type="entry name" value="PROKAR_LIPOPROTEIN"/>
    <property type="match status" value="1"/>
</dbReference>
<dbReference type="Proteomes" id="UP000245048">
    <property type="component" value="Unassembled WGS sequence"/>
</dbReference>
<organism evidence="3 4">
    <name type="scientific">Teichococcus aestuarii</name>
    <dbReference type="NCBI Taxonomy" id="568898"/>
    <lineage>
        <taxon>Bacteria</taxon>
        <taxon>Pseudomonadati</taxon>
        <taxon>Pseudomonadota</taxon>
        <taxon>Alphaproteobacteria</taxon>
        <taxon>Acetobacterales</taxon>
        <taxon>Roseomonadaceae</taxon>
        <taxon>Roseomonas</taxon>
    </lineage>
</organism>
<accession>A0A2U1V9L9</accession>
<feature type="signal peptide" evidence="2">
    <location>
        <begin position="1"/>
        <end position="20"/>
    </location>
</feature>
<keyword evidence="2" id="KW-0732">Signal</keyword>
<protein>
    <recommendedName>
        <fullName evidence="5">Lipoprotein</fullName>
    </recommendedName>
</protein>
<name>A0A2U1V9L9_9PROT</name>
<evidence type="ECO:0000256" key="1">
    <source>
        <dbReference type="SAM" id="MobiDB-lite"/>
    </source>
</evidence>